<name>A0AAV7JCX5_9METZ</name>
<reference evidence="4 5" key="1">
    <citation type="journal article" date="2023" name="BMC Biol.">
        <title>The compact genome of the sponge Oopsacas minuta (Hexactinellida) is lacking key metazoan core genes.</title>
        <authorList>
            <person name="Santini S."/>
            <person name="Schenkelaars Q."/>
            <person name="Jourda C."/>
            <person name="Duchesne M."/>
            <person name="Belahbib H."/>
            <person name="Rocher C."/>
            <person name="Selva M."/>
            <person name="Riesgo A."/>
            <person name="Vervoort M."/>
            <person name="Leys S.P."/>
            <person name="Kodjabachian L."/>
            <person name="Le Bivic A."/>
            <person name="Borchiellini C."/>
            <person name="Claverie J.M."/>
            <person name="Renard E."/>
        </authorList>
    </citation>
    <scope>NUCLEOTIDE SEQUENCE [LARGE SCALE GENOMIC DNA]</scope>
    <source>
        <strain evidence="4">SPO-2</strain>
    </source>
</reference>
<evidence type="ECO:0000313" key="5">
    <source>
        <dbReference type="Proteomes" id="UP001165289"/>
    </source>
</evidence>
<comment type="catalytic activity">
    <reaction evidence="3">
        <text>2'-phospho-[ligated tRNA] + NAD(+) = mature tRNA + ADP-alpha-D-ribose 1'',2''-cyclic phosphate + nicotinamide</text>
        <dbReference type="Rhea" id="RHEA:23324"/>
        <dbReference type="Rhea" id="RHEA-COMP:11106"/>
        <dbReference type="Rhea" id="RHEA-COMP:11107"/>
        <dbReference type="ChEBI" id="CHEBI:17154"/>
        <dbReference type="ChEBI" id="CHEBI:57540"/>
        <dbReference type="ChEBI" id="CHEBI:76596"/>
        <dbReference type="ChEBI" id="CHEBI:82883"/>
        <dbReference type="ChEBI" id="CHEBI:85027"/>
        <dbReference type="EC" id="2.7.1.160"/>
    </reaction>
</comment>
<accession>A0AAV7JCX5</accession>
<dbReference type="GO" id="GO:0000215">
    <property type="term" value="F:tRNA 2'-phosphotransferase activity"/>
    <property type="evidence" value="ECO:0007669"/>
    <property type="project" value="UniProtKB-EC"/>
</dbReference>
<evidence type="ECO:0000256" key="3">
    <source>
        <dbReference type="ARBA" id="ARBA00047949"/>
    </source>
</evidence>
<dbReference type="EMBL" id="JAKMXF010000356">
    <property type="protein sequence ID" value="KAI6646339.1"/>
    <property type="molecule type" value="Genomic_DNA"/>
</dbReference>
<dbReference type="AlphaFoldDB" id="A0AAV7JCX5"/>
<dbReference type="InterPro" id="IPR042080">
    <property type="entry name" value="RNA_2'-PTrans_N"/>
</dbReference>
<dbReference type="EC" id="2.7.1.160" evidence="2"/>
<evidence type="ECO:0000256" key="2">
    <source>
        <dbReference type="ARBA" id="ARBA00012007"/>
    </source>
</evidence>
<organism evidence="4 5">
    <name type="scientific">Oopsacas minuta</name>
    <dbReference type="NCBI Taxonomy" id="111878"/>
    <lineage>
        <taxon>Eukaryota</taxon>
        <taxon>Metazoa</taxon>
        <taxon>Porifera</taxon>
        <taxon>Hexactinellida</taxon>
        <taxon>Hexasterophora</taxon>
        <taxon>Lyssacinosida</taxon>
        <taxon>Leucopsacidae</taxon>
        <taxon>Oopsacas</taxon>
    </lineage>
</organism>
<protein>
    <recommendedName>
        <fullName evidence="2">2'-phosphotransferase</fullName>
        <ecNumber evidence="2">2.7.1.160</ecNumber>
    </recommendedName>
</protein>
<dbReference type="PANTHER" id="PTHR12684:SF2">
    <property type="entry name" value="TRNA 2'-PHOSPHOTRANSFERASE 1"/>
    <property type="match status" value="1"/>
</dbReference>
<proteinExistence type="predicted"/>
<evidence type="ECO:0000256" key="1">
    <source>
        <dbReference type="ARBA" id="ARBA00003343"/>
    </source>
</evidence>
<dbReference type="Gene3D" id="1.10.10.970">
    <property type="entry name" value="RNA 2'-phosphotransferase, Tpt1/KptA family, N-terminal domain"/>
    <property type="match status" value="1"/>
</dbReference>
<dbReference type="Proteomes" id="UP001165289">
    <property type="component" value="Unassembled WGS sequence"/>
</dbReference>
<dbReference type="InterPro" id="IPR002745">
    <property type="entry name" value="Ptrans_KptA/Tpt1"/>
</dbReference>
<evidence type="ECO:0000313" key="4">
    <source>
        <dbReference type="EMBL" id="KAI6646339.1"/>
    </source>
</evidence>
<dbReference type="PANTHER" id="PTHR12684">
    <property type="entry name" value="PUTATIVE PHOSPHOTRANSFERASE"/>
    <property type="match status" value="1"/>
</dbReference>
<gene>
    <name evidence="4" type="ORF">LOD99_9291</name>
</gene>
<dbReference type="GO" id="GO:0006388">
    <property type="term" value="P:tRNA splicing, via endonucleolytic cleavage and ligation"/>
    <property type="evidence" value="ECO:0007669"/>
    <property type="project" value="TreeGrafter"/>
</dbReference>
<dbReference type="SUPFAM" id="SSF56399">
    <property type="entry name" value="ADP-ribosylation"/>
    <property type="match status" value="1"/>
</dbReference>
<comment type="function">
    <text evidence="1">Catalyzes the last step of tRNA splicing, the transfer of the splice junction 2'-phosphate from ligated tRNA to NAD to produce ADP-ribose 1''-2'' cyclic phosphate.</text>
</comment>
<keyword evidence="5" id="KW-1185">Reference proteome</keyword>
<comment type="caution">
    <text evidence="4">The sequence shown here is derived from an EMBL/GenBank/DDBJ whole genome shotgun (WGS) entry which is preliminary data.</text>
</comment>
<sequence length="154" mass="17931">MATGGKHKSRYPETEEVKLSKLLSSILRHNFEKEGLKAQPGGYIYLDELMSLPKFKKYSIAQVKAVVALNDKQRFSIRTDPTTELLQIRANQGHSIKVILSYHIRMHSFKIILSYHFKVYGMSQILTGYEITVVLLIYCRVLKFIRKQIEYHII</sequence>
<dbReference type="Pfam" id="PF01885">
    <property type="entry name" value="PTS_2-RNA"/>
    <property type="match status" value="1"/>
</dbReference>